<name>A0A0H5BLV1_9EUKA</name>
<dbReference type="EMBL" id="AB996603">
    <property type="protein sequence ID" value="BAS01927.1"/>
    <property type="molecule type" value="Genomic_DNA"/>
</dbReference>
<sequence length="113" mass="13412">MVYLFLYSRFFLYPARLLCTNLNKVFIIPQAYVKYPSNNISNMTACCPNRVYAAELFIITENTYIFFLLKEFLYYNKMIIFFGISTINSIENKYRIKVIVNNTRSKLQSLLNV</sequence>
<evidence type="ECO:0000313" key="1">
    <source>
        <dbReference type="EMBL" id="BAS01927.1"/>
    </source>
</evidence>
<protein>
    <submittedName>
        <fullName evidence="1">Uncharacterized protein</fullName>
    </submittedName>
</protein>
<keyword evidence="1" id="KW-0542">Nucleomorph</keyword>
<geneLocation type="nucleomorph" evidence="1"/>
<proteinExistence type="predicted"/>
<organism evidence="1">
    <name type="scientific">Amorphochlora amoebiformis</name>
    <dbReference type="NCBI Taxonomy" id="1561963"/>
    <lineage>
        <taxon>Eukaryota</taxon>
        <taxon>Sar</taxon>
        <taxon>Rhizaria</taxon>
        <taxon>Cercozoa</taxon>
        <taxon>Chlorarachniophyceae</taxon>
        <taxon>Amorphochlora</taxon>
    </lineage>
</organism>
<dbReference type="AlphaFoldDB" id="A0A0H5BLV1"/>
<accession>A0A0H5BLV1</accession>
<reference evidence="1" key="1">
    <citation type="journal article" date="2015" name="Genome Biol. Evol.">
        <title>Nucleomorph Genome Sequences of Two Chlorarachniophytes, Amorphochlora amoebiformis and Lotharella vacuolata.</title>
        <authorList>
            <person name="Suzuki S."/>
            <person name="Shirato S."/>
            <person name="Hirakawa Y."/>
            <person name="Ishida K."/>
        </authorList>
    </citation>
    <scope>NUCLEOTIDE SEQUENCE</scope>
    <source>
        <strain evidence="1">CCMP2058</strain>
    </source>
</reference>